<name>A0A7Y0L540_9FIRM</name>
<evidence type="ECO:0000256" key="5">
    <source>
        <dbReference type="ARBA" id="ARBA00022741"/>
    </source>
</evidence>
<evidence type="ECO:0000256" key="8">
    <source>
        <dbReference type="ARBA" id="ARBA00032554"/>
    </source>
</evidence>
<dbReference type="Gene3D" id="3.30.70.890">
    <property type="entry name" value="GHMP kinase, C-terminal domain"/>
    <property type="match status" value="1"/>
</dbReference>
<evidence type="ECO:0000259" key="10">
    <source>
        <dbReference type="Pfam" id="PF00288"/>
    </source>
</evidence>
<proteinExistence type="inferred from homology"/>
<dbReference type="GO" id="GO:0016114">
    <property type="term" value="P:terpenoid biosynthetic process"/>
    <property type="evidence" value="ECO:0007669"/>
    <property type="project" value="UniProtKB-UniRule"/>
</dbReference>
<dbReference type="SUPFAM" id="SSF55060">
    <property type="entry name" value="GHMP Kinase, C-terminal domain"/>
    <property type="match status" value="1"/>
</dbReference>
<keyword evidence="6 9" id="KW-0418">Kinase</keyword>
<evidence type="ECO:0000313" key="13">
    <source>
        <dbReference type="Proteomes" id="UP000533476"/>
    </source>
</evidence>
<feature type="binding site" evidence="9">
    <location>
        <begin position="91"/>
        <end position="101"/>
    </location>
    <ligand>
        <name>ATP</name>
        <dbReference type="ChEBI" id="CHEBI:30616"/>
    </ligand>
</feature>
<comment type="function">
    <text evidence="9">Catalyzes the phosphorylation of the position 2 hydroxy group of 4-diphosphocytidyl-2C-methyl-D-erythritol.</text>
</comment>
<dbReference type="InterPro" id="IPR013750">
    <property type="entry name" value="GHMP_kinase_C_dom"/>
</dbReference>
<dbReference type="Gene3D" id="3.30.230.10">
    <property type="match status" value="1"/>
</dbReference>
<dbReference type="PIRSF" id="PIRSF010376">
    <property type="entry name" value="IspE"/>
    <property type="match status" value="1"/>
</dbReference>
<dbReference type="GO" id="GO:0050515">
    <property type="term" value="F:4-(cytidine 5'-diphospho)-2-C-methyl-D-erythritol kinase activity"/>
    <property type="evidence" value="ECO:0007669"/>
    <property type="project" value="UniProtKB-UniRule"/>
</dbReference>
<dbReference type="InterPro" id="IPR014721">
    <property type="entry name" value="Ribsml_uS5_D2-typ_fold_subgr"/>
</dbReference>
<organism evidence="12 13">
    <name type="scientific">Sulfobacillus harzensis</name>
    <dbReference type="NCBI Taxonomy" id="2729629"/>
    <lineage>
        <taxon>Bacteria</taxon>
        <taxon>Bacillati</taxon>
        <taxon>Bacillota</taxon>
        <taxon>Clostridia</taxon>
        <taxon>Eubacteriales</taxon>
        <taxon>Clostridiales Family XVII. Incertae Sedis</taxon>
        <taxon>Sulfobacillus</taxon>
    </lineage>
</organism>
<dbReference type="GO" id="GO:0019288">
    <property type="term" value="P:isopentenyl diphosphate biosynthetic process, methylerythritol 4-phosphate pathway"/>
    <property type="evidence" value="ECO:0007669"/>
    <property type="project" value="UniProtKB-UniRule"/>
</dbReference>
<gene>
    <name evidence="9 12" type="primary">ispE</name>
    <name evidence="12" type="ORF">HIJ39_13550</name>
</gene>
<dbReference type="Proteomes" id="UP000533476">
    <property type="component" value="Unassembled WGS sequence"/>
</dbReference>
<feature type="active site" evidence="9">
    <location>
        <position position="132"/>
    </location>
</feature>
<comment type="catalytic activity">
    <reaction evidence="9">
        <text>4-CDP-2-C-methyl-D-erythritol + ATP = 4-CDP-2-C-methyl-D-erythritol 2-phosphate + ADP + H(+)</text>
        <dbReference type="Rhea" id="RHEA:18437"/>
        <dbReference type="ChEBI" id="CHEBI:15378"/>
        <dbReference type="ChEBI" id="CHEBI:30616"/>
        <dbReference type="ChEBI" id="CHEBI:57823"/>
        <dbReference type="ChEBI" id="CHEBI:57919"/>
        <dbReference type="ChEBI" id="CHEBI:456216"/>
        <dbReference type="EC" id="2.7.1.148"/>
    </reaction>
</comment>
<evidence type="ECO:0000259" key="11">
    <source>
        <dbReference type="Pfam" id="PF08544"/>
    </source>
</evidence>
<evidence type="ECO:0000256" key="1">
    <source>
        <dbReference type="ARBA" id="ARBA00009684"/>
    </source>
</evidence>
<keyword evidence="4 9" id="KW-0808">Transferase</keyword>
<evidence type="ECO:0000256" key="7">
    <source>
        <dbReference type="ARBA" id="ARBA00022840"/>
    </source>
</evidence>
<dbReference type="PANTHER" id="PTHR43527:SF2">
    <property type="entry name" value="4-DIPHOSPHOCYTIDYL-2-C-METHYL-D-ERYTHRITOL KINASE, CHLOROPLASTIC"/>
    <property type="match status" value="1"/>
</dbReference>
<feature type="domain" description="GHMP kinase C-terminal" evidence="11">
    <location>
        <begin position="196"/>
        <end position="270"/>
    </location>
</feature>
<dbReference type="Pfam" id="PF08544">
    <property type="entry name" value="GHMP_kinases_C"/>
    <property type="match status" value="1"/>
</dbReference>
<dbReference type="InterPro" id="IPR006204">
    <property type="entry name" value="GHMP_kinase_N_dom"/>
</dbReference>
<comment type="similarity">
    <text evidence="1 9">Belongs to the GHMP kinase family. IspE subfamily.</text>
</comment>
<dbReference type="EMBL" id="JABBVZ010000049">
    <property type="protein sequence ID" value="NMP23365.1"/>
    <property type="molecule type" value="Genomic_DNA"/>
</dbReference>
<evidence type="ECO:0000256" key="9">
    <source>
        <dbReference type="HAMAP-Rule" id="MF_00061"/>
    </source>
</evidence>
<comment type="pathway">
    <text evidence="9">Isoprenoid biosynthesis; isopentenyl diphosphate biosynthesis via DXP pathway; isopentenyl diphosphate from 1-deoxy-D-xylulose 5-phosphate: step 3/6.</text>
</comment>
<dbReference type="HAMAP" id="MF_00061">
    <property type="entry name" value="IspE"/>
    <property type="match status" value="1"/>
</dbReference>
<reference evidence="12 13" key="1">
    <citation type="submission" date="2020-04" db="EMBL/GenBank/DDBJ databases">
        <authorList>
            <person name="Zhang R."/>
            <person name="Schippers A."/>
        </authorList>
    </citation>
    <scope>NUCLEOTIDE SEQUENCE [LARGE SCALE GENOMIC DNA]</scope>
    <source>
        <strain evidence="12 13">DSM 109850</strain>
    </source>
</reference>
<dbReference type="InterPro" id="IPR036554">
    <property type="entry name" value="GHMP_kinase_C_sf"/>
</dbReference>
<sequence length="287" mass="31150">MPWYQAPAKINLGLWVGPRDQSGFHPVDTVMQTVAFADQLYLEPSDHMLWESSRSDLPMDPANLVVRSYTWCAARIAGLPPIRGRLDKVIPVGAGLGGGSSDAAAVIRWALTYASELPFSETVHDSGELGMDVPFFVRGGTARAEGYGDILTTLPPMRPAGVVLANPGISLSTPRVYEAYDRMGKPSDGEQIGRVIEALKTGALPDSGDLINDLEEPALAVLPALREFRDLLQRTAEGFPIAMSGSGPTYFILGQDEDWAEWMARRLTARGVPWAQPTTVLDSWGKK</sequence>
<keyword evidence="5 9" id="KW-0547">Nucleotide-binding</keyword>
<dbReference type="AlphaFoldDB" id="A0A7Y0L540"/>
<evidence type="ECO:0000256" key="3">
    <source>
        <dbReference type="ARBA" id="ARBA00017473"/>
    </source>
</evidence>
<evidence type="ECO:0000256" key="4">
    <source>
        <dbReference type="ARBA" id="ARBA00022679"/>
    </source>
</evidence>
<dbReference type="NCBIfam" id="TIGR00154">
    <property type="entry name" value="ispE"/>
    <property type="match status" value="1"/>
</dbReference>
<keyword evidence="7 9" id="KW-0067">ATP-binding</keyword>
<dbReference type="EC" id="2.7.1.148" evidence="2 9"/>
<evidence type="ECO:0000256" key="2">
    <source>
        <dbReference type="ARBA" id="ARBA00012052"/>
    </source>
</evidence>
<feature type="domain" description="GHMP kinase N-terminal" evidence="10">
    <location>
        <begin position="64"/>
        <end position="140"/>
    </location>
</feature>
<keyword evidence="9" id="KW-0414">Isoprene biosynthesis</keyword>
<evidence type="ECO:0000256" key="6">
    <source>
        <dbReference type="ARBA" id="ARBA00022777"/>
    </source>
</evidence>
<protein>
    <recommendedName>
        <fullName evidence="3 9">4-diphosphocytidyl-2-C-methyl-D-erythritol kinase</fullName>
        <shortName evidence="9">CMK</shortName>
        <ecNumber evidence="2 9">2.7.1.148</ecNumber>
    </recommendedName>
    <alternativeName>
        <fullName evidence="8 9">4-(cytidine-5'-diphospho)-2-C-methyl-D-erythritol kinase</fullName>
    </alternativeName>
</protein>
<dbReference type="PANTHER" id="PTHR43527">
    <property type="entry name" value="4-DIPHOSPHOCYTIDYL-2-C-METHYL-D-ERYTHRITOL KINASE, CHLOROPLASTIC"/>
    <property type="match status" value="1"/>
</dbReference>
<dbReference type="UniPathway" id="UPA00056">
    <property type="reaction ID" value="UER00094"/>
</dbReference>
<dbReference type="InterPro" id="IPR004424">
    <property type="entry name" value="IspE"/>
</dbReference>
<dbReference type="GO" id="GO:0005524">
    <property type="term" value="F:ATP binding"/>
    <property type="evidence" value="ECO:0007669"/>
    <property type="project" value="UniProtKB-UniRule"/>
</dbReference>
<comment type="caution">
    <text evidence="12">The sequence shown here is derived from an EMBL/GenBank/DDBJ whole genome shotgun (WGS) entry which is preliminary data.</text>
</comment>
<feature type="active site" evidence="9">
    <location>
        <position position="9"/>
    </location>
</feature>
<dbReference type="RefSeq" id="WP_169100577.1">
    <property type="nucleotide sequence ID" value="NZ_JABBVZ010000049.1"/>
</dbReference>
<keyword evidence="13" id="KW-1185">Reference proteome</keyword>
<dbReference type="Pfam" id="PF00288">
    <property type="entry name" value="GHMP_kinases_N"/>
    <property type="match status" value="1"/>
</dbReference>
<dbReference type="InterPro" id="IPR020568">
    <property type="entry name" value="Ribosomal_Su5_D2-typ_SF"/>
</dbReference>
<accession>A0A7Y0L540</accession>
<dbReference type="SUPFAM" id="SSF54211">
    <property type="entry name" value="Ribosomal protein S5 domain 2-like"/>
    <property type="match status" value="1"/>
</dbReference>
<evidence type="ECO:0000313" key="12">
    <source>
        <dbReference type="EMBL" id="NMP23365.1"/>
    </source>
</evidence>